<feature type="transmembrane region" description="Helical" evidence="1">
    <location>
        <begin position="105"/>
        <end position="126"/>
    </location>
</feature>
<proteinExistence type="predicted"/>
<organism evidence="2 3">
    <name type="scientific">Demequina litoralis</name>
    <dbReference type="NCBI Taxonomy" id="3051660"/>
    <lineage>
        <taxon>Bacteria</taxon>
        <taxon>Bacillati</taxon>
        <taxon>Actinomycetota</taxon>
        <taxon>Actinomycetes</taxon>
        <taxon>Micrococcales</taxon>
        <taxon>Demequinaceae</taxon>
        <taxon>Demequina</taxon>
    </lineage>
</organism>
<name>A0ABT8G8Z0_9MICO</name>
<feature type="transmembrane region" description="Helical" evidence="1">
    <location>
        <begin position="138"/>
        <end position="156"/>
    </location>
</feature>
<evidence type="ECO:0000256" key="1">
    <source>
        <dbReference type="SAM" id="Phobius"/>
    </source>
</evidence>
<dbReference type="Pfam" id="PF12811">
    <property type="entry name" value="BaxI_1"/>
    <property type="match status" value="1"/>
</dbReference>
<feature type="transmembrane region" description="Helical" evidence="1">
    <location>
        <begin position="209"/>
        <end position="230"/>
    </location>
</feature>
<feature type="transmembrane region" description="Helical" evidence="1">
    <location>
        <begin position="77"/>
        <end position="98"/>
    </location>
</feature>
<evidence type="ECO:0000313" key="2">
    <source>
        <dbReference type="EMBL" id="MDN4475607.1"/>
    </source>
</evidence>
<evidence type="ECO:0000313" key="3">
    <source>
        <dbReference type="Proteomes" id="UP001172728"/>
    </source>
</evidence>
<sequence length="278" mass="29346">MASPVFSNAKEFKADPLLAQPTAADLERQYQAPAGTPGYVVEERMSYSGVISKTTILGLITISTGAVGYVVAGQSAIAYMMALGAGLVAFVLAMVATFQRKGANPVVVGLYGIAEGFFLGAITVGIEQSFDVPGAGLQALVATAITFLVCLALFRSGKVRYTSKLRKIFMVGAVSYLVFGLVNIGYLIFSDNAQGFGLYSNEISIGGFTFPLGLAIGAIAILLACISLIGDFDFIENGVKSGQPKALEWTAAFGLIVTLVWLYIEFLRIIAIFASSRD</sequence>
<keyword evidence="3" id="KW-1185">Reference proteome</keyword>
<dbReference type="Proteomes" id="UP001172728">
    <property type="component" value="Unassembled WGS sequence"/>
</dbReference>
<protein>
    <submittedName>
        <fullName evidence="2">Bax inhibitor-1/YccA family protein</fullName>
    </submittedName>
</protein>
<dbReference type="PANTHER" id="PTHR41282">
    <property type="entry name" value="CONSERVED TRANSMEMBRANE PROTEIN-RELATED"/>
    <property type="match status" value="1"/>
</dbReference>
<feature type="transmembrane region" description="Helical" evidence="1">
    <location>
        <begin position="168"/>
        <end position="189"/>
    </location>
</feature>
<keyword evidence="1" id="KW-0812">Transmembrane</keyword>
<dbReference type="EMBL" id="JAUHPW010000004">
    <property type="protein sequence ID" value="MDN4475607.1"/>
    <property type="molecule type" value="Genomic_DNA"/>
</dbReference>
<feature type="transmembrane region" description="Helical" evidence="1">
    <location>
        <begin position="251"/>
        <end position="274"/>
    </location>
</feature>
<dbReference type="InterPro" id="IPR010539">
    <property type="entry name" value="BaxI_1-like"/>
</dbReference>
<comment type="caution">
    <text evidence="2">The sequence shown here is derived from an EMBL/GenBank/DDBJ whole genome shotgun (WGS) entry which is preliminary data.</text>
</comment>
<accession>A0ABT8G8Z0</accession>
<keyword evidence="1" id="KW-1133">Transmembrane helix</keyword>
<feature type="transmembrane region" description="Helical" evidence="1">
    <location>
        <begin position="54"/>
        <end position="71"/>
    </location>
</feature>
<dbReference type="RefSeq" id="WP_301132804.1">
    <property type="nucleotide sequence ID" value="NZ_JAUHPW010000004.1"/>
</dbReference>
<dbReference type="PANTHER" id="PTHR41282:SF1">
    <property type="entry name" value="CONSERVED TRANSMEMBRANE PROTEIN-RELATED"/>
    <property type="match status" value="1"/>
</dbReference>
<keyword evidence="1" id="KW-0472">Membrane</keyword>
<gene>
    <name evidence="2" type="ORF">QQX09_07050</name>
</gene>
<reference evidence="2" key="1">
    <citation type="submission" date="2023-06" db="EMBL/GenBank/DDBJ databases">
        <title>Sysu t00192.</title>
        <authorList>
            <person name="Gao L."/>
            <person name="Fang B.-Z."/>
            <person name="Li W.-J."/>
        </authorList>
    </citation>
    <scope>NUCLEOTIDE SEQUENCE</scope>
    <source>
        <strain evidence="2">SYSU T00192</strain>
    </source>
</reference>